<proteinExistence type="inferred from homology"/>
<organism evidence="8 9">
    <name type="scientific">Alteromonas arenosi</name>
    <dbReference type="NCBI Taxonomy" id="3055817"/>
    <lineage>
        <taxon>Bacteria</taxon>
        <taxon>Pseudomonadati</taxon>
        <taxon>Pseudomonadota</taxon>
        <taxon>Gammaproteobacteria</taxon>
        <taxon>Alteromonadales</taxon>
        <taxon>Alteromonadaceae</taxon>
        <taxon>Alteromonas/Salinimonas group</taxon>
        <taxon>Alteromonas</taxon>
    </lineage>
</organism>
<keyword evidence="3" id="KW-1003">Cell membrane</keyword>
<feature type="transmembrane region" description="Helical" evidence="7">
    <location>
        <begin position="85"/>
        <end position="104"/>
    </location>
</feature>
<name>A0ABT7SW02_9ALTE</name>
<feature type="transmembrane region" description="Helical" evidence="7">
    <location>
        <begin position="165"/>
        <end position="186"/>
    </location>
</feature>
<evidence type="ECO:0000256" key="5">
    <source>
        <dbReference type="ARBA" id="ARBA00022989"/>
    </source>
</evidence>
<dbReference type="EMBL" id="JAUCBP010000007">
    <property type="protein sequence ID" value="MDM7860361.1"/>
    <property type="molecule type" value="Genomic_DNA"/>
</dbReference>
<keyword evidence="4 7" id="KW-0812">Transmembrane</keyword>
<comment type="caution">
    <text evidence="8">The sequence shown here is derived from an EMBL/GenBank/DDBJ whole genome shotgun (WGS) entry which is preliminary data.</text>
</comment>
<evidence type="ECO:0000313" key="9">
    <source>
        <dbReference type="Proteomes" id="UP001234343"/>
    </source>
</evidence>
<feature type="transmembrane region" description="Helical" evidence="7">
    <location>
        <begin position="195"/>
        <end position="215"/>
    </location>
</feature>
<accession>A0ABT7SW02</accession>
<comment type="similarity">
    <text evidence="2">Belongs to the UPF0073 (Hly-III) family.</text>
</comment>
<protein>
    <submittedName>
        <fullName evidence="8">Hemolysin III family protein</fullName>
    </submittedName>
</protein>
<dbReference type="NCBIfam" id="TIGR01065">
    <property type="entry name" value="hlyIII"/>
    <property type="match status" value="1"/>
</dbReference>
<gene>
    <name evidence="8" type="ORF">QTP81_07110</name>
</gene>
<evidence type="ECO:0000256" key="2">
    <source>
        <dbReference type="ARBA" id="ARBA00008488"/>
    </source>
</evidence>
<evidence type="ECO:0000256" key="4">
    <source>
        <dbReference type="ARBA" id="ARBA00022692"/>
    </source>
</evidence>
<dbReference type="PANTHER" id="PTHR20855">
    <property type="entry name" value="ADIPOR/PROGESTIN RECEPTOR-RELATED"/>
    <property type="match status" value="1"/>
</dbReference>
<evidence type="ECO:0000313" key="8">
    <source>
        <dbReference type="EMBL" id="MDM7860361.1"/>
    </source>
</evidence>
<reference evidence="8 9" key="1">
    <citation type="submission" date="2023-06" db="EMBL/GenBank/DDBJ databases">
        <title>Alteromonas sp. ASW11-36 isolated from intertidal sand.</title>
        <authorList>
            <person name="Li Y."/>
        </authorList>
    </citation>
    <scope>NUCLEOTIDE SEQUENCE [LARGE SCALE GENOMIC DNA]</scope>
    <source>
        <strain evidence="8 9">ASW11-36</strain>
    </source>
</reference>
<dbReference type="Proteomes" id="UP001234343">
    <property type="component" value="Unassembled WGS sequence"/>
</dbReference>
<dbReference type="PANTHER" id="PTHR20855:SF3">
    <property type="entry name" value="LD03007P"/>
    <property type="match status" value="1"/>
</dbReference>
<evidence type="ECO:0000256" key="3">
    <source>
        <dbReference type="ARBA" id="ARBA00022475"/>
    </source>
</evidence>
<keyword evidence="6 7" id="KW-0472">Membrane</keyword>
<dbReference type="InterPro" id="IPR005744">
    <property type="entry name" value="Hy-lIII"/>
</dbReference>
<dbReference type="Pfam" id="PF03006">
    <property type="entry name" value="HlyIII"/>
    <property type="match status" value="1"/>
</dbReference>
<evidence type="ECO:0000256" key="7">
    <source>
        <dbReference type="SAM" id="Phobius"/>
    </source>
</evidence>
<feature type="transmembrane region" description="Helical" evidence="7">
    <location>
        <begin position="140"/>
        <end position="159"/>
    </location>
</feature>
<dbReference type="InterPro" id="IPR004254">
    <property type="entry name" value="AdipoR/HlyIII-related"/>
</dbReference>
<keyword evidence="9" id="KW-1185">Reference proteome</keyword>
<sequence length="216" mass="23521">MFSKKSSIKEHASYSTVEEWLNAGTHAIGFCLAVVGLIALVIKSDSVAENVSAWIYASSLALMFLSSAVYHSVRKINVREVLRKIDHTAIYLLIAGTYTPFLVLSVGGTLGTIAMIVVWAIGIGGIVFKTTIGHRYPKIGVITYAVMGWLAILLIYPIYQSLTAGGFALLLAGGLCYSAGIPFYMLKSRHYTHAVWHLFVVAGAACHFFAIYMHVI</sequence>
<keyword evidence="5 7" id="KW-1133">Transmembrane helix</keyword>
<feature type="transmembrane region" description="Helical" evidence="7">
    <location>
        <begin position="20"/>
        <end position="42"/>
    </location>
</feature>
<evidence type="ECO:0000256" key="1">
    <source>
        <dbReference type="ARBA" id="ARBA00004651"/>
    </source>
</evidence>
<evidence type="ECO:0000256" key="6">
    <source>
        <dbReference type="ARBA" id="ARBA00023136"/>
    </source>
</evidence>
<feature type="transmembrane region" description="Helical" evidence="7">
    <location>
        <begin position="110"/>
        <end position="128"/>
    </location>
</feature>
<dbReference type="RefSeq" id="WP_289364665.1">
    <property type="nucleotide sequence ID" value="NZ_JAUCBP010000007.1"/>
</dbReference>
<feature type="transmembrane region" description="Helical" evidence="7">
    <location>
        <begin position="54"/>
        <end position="73"/>
    </location>
</feature>
<comment type="subcellular location">
    <subcellularLocation>
        <location evidence="1">Cell membrane</location>
        <topology evidence="1">Multi-pass membrane protein</topology>
    </subcellularLocation>
</comment>